<proteinExistence type="predicted"/>
<sequence length="240" mass="27189">MAHRFDVPASKSRRSARADRHPLLRAAIPLAVLAGTTGCGGGGPRPLDDEEKMVRSVLTLLASTKNPVCTDDHTRENALAVYREMTLAPRPSRAELHWYPPTPLRPDDTRNEVTGRTLRRAELDGERIAIREPEPRRDALPGLAQLELDGAAKRLIRPIGGVEDGVAIRRGWTPARVTARWWPLNRARHDCWPLFVLSDPVRDRRIGFITVRAEHWGTLYALKPQGNDWRVVAEWSRWLY</sequence>
<accession>A0A1H8HZ78</accession>
<organism evidence="2 3">
    <name type="scientific">Sphingomonas gellani</name>
    <dbReference type="NCBI Taxonomy" id="1166340"/>
    <lineage>
        <taxon>Bacteria</taxon>
        <taxon>Pseudomonadati</taxon>
        <taxon>Pseudomonadota</taxon>
        <taxon>Alphaproteobacteria</taxon>
        <taxon>Sphingomonadales</taxon>
        <taxon>Sphingomonadaceae</taxon>
        <taxon>Sphingomonas</taxon>
    </lineage>
</organism>
<dbReference type="STRING" id="1166340.SAMN05192583_3150"/>
<dbReference type="AlphaFoldDB" id="A0A1H8HZ78"/>
<protein>
    <submittedName>
        <fullName evidence="2">Uncharacterized protein</fullName>
    </submittedName>
</protein>
<dbReference type="OrthoDB" id="7566868at2"/>
<gene>
    <name evidence="2" type="ORF">SAMN05192583_3150</name>
</gene>
<evidence type="ECO:0000313" key="2">
    <source>
        <dbReference type="EMBL" id="SEN61301.1"/>
    </source>
</evidence>
<evidence type="ECO:0000313" key="3">
    <source>
        <dbReference type="Proteomes" id="UP000199206"/>
    </source>
</evidence>
<dbReference type="Proteomes" id="UP000199206">
    <property type="component" value="Unassembled WGS sequence"/>
</dbReference>
<keyword evidence="3" id="KW-1185">Reference proteome</keyword>
<name>A0A1H8HZ78_9SPHN</name>
<feature type="region of interest" description="Disordered" evidence="1">
    <location>
        <begin position="1"/>
        <end position="20"/>
    </location>
</feature>
<dbReference type="EMBL" id="FOCF01000009">
    <property type="protein sequence ID" value="SEN61301.1"/>
    <property type="molecule type" value="Genomic_DNA"/>
</dbReference>
<evidence type="ECO:0000256" key="1">
    <source>
        <dbReference type="SAM" id="MobiDB-lite"/>
    </source>
</evidence>
<reference evidence="3" key="1">
    <citation type="submission" date="2016-10" db="EMBL/GenBank/DDBJ databases">
        <authorList>
            <person name="Varghese N."/>
            <person name="Submissions S."/>
        </authorList>
    </citation>
    <scope>NUCLEOTIDE SEQUENCE [LARGE SCALE GENOMIC DNA]</scope>
    <source>
        <strain evidence="3">S6-262</strain>
    </source>
</reference>
<dbReference type="RefSeq" id="WP_139198107.1">
    <property type="nucleotide sequence ID" value="NZ_FOCF01000009.1"/>
</dbReference>